<dbReference type="GO" id="GO:0005737">
    <property type="term" value="C:cytoplasm"/>
    <property type="evidence" value="ECO:0007669"/>
    <property type="project" value="TreeGrafter"/>
</dbReference>
<organism evidence="3 4">
    <name type="scientific">Ajellomyces capsulatus</name>
    <name type="common">Darling's disease fungus</name>
    <name type="synonym">Histoplasma capsulatum</name>
    <dbReference type="NCBI Taxonomy" id="5037"/>
    <lineage>
        <taxon>Eukaryota</taxon>
        <taxon>Fungi</taxon>
        <taxon>Dikarya</taxon>
        <taxon>Ascomycota</taxon>
        <taxon>Pezizomycotina</taxon>
        <taxon>Eurotiomycetes</taxon>
        <taxon>Eurotiomycetidae</taxon>
        <taxon>Onygenales</taxon>
        <taxon>Ajellomycetaceae</taxon>
        <taxon>Histoplasma</taxon>
    </lineage>
</organism>
<reference evidence="3" key="1">
    <citation type="submission" date="2021-01" db="EMBL/GenBank/DDBJ databases">
        <title>Chromosome-level genome assembly of a human fungal pathogen reveals clustering of transcriptionally co-regulated genes.</title>
        <authorList>
            <person name="Voorhies M."/>
            <person name="Cohen S."/>
            <person name="Shea T.P."/>
            <person name="Petrus S."/>
            <person name="Munoz J.F."/>
            <person name="Poplawski S."/>
            <person name="Goldman W.E."/>
            <person name="Michael T."/>
            <person name="Cuomo C.A."/>
            <person name="Sil A."/>
            <person name="Beyhan S."/>
        </authorList>
    </citation>
    <scope>NUCLEOTIDE SEQUENCE</scope>
    <source>
        <strain evidence="3">WU24</strain>
    </source>
</reference>
<feature type="domain" description="25S rRNA (uridine-N(3))-methyltransferase BMT5-like" evidence="2">
    <location>
        <begin position="92"/>
        <end position="145"/>
    </location>
</feature>
<evidence type="ECO:0000256" key="1">
    <source>
        <dbReference type="SAM" id="MobiDB-lite"/>
    </source>
</evidence>
<protein>
    <submittedName>
        <fullName evidence="3">DUF2431 superfamily domain-containing protein</fullName>
    </submittedName>
</protein>
<dbReference type="PANTHER" id="PTHR11538:SF26">
    <property type="entry name" value="FERREDOXIN-FOLD ANTICODON-BINDING DOMAIN-CONTAINING PROTEIN 1"/>
    <property type="match status" value="1"/>
</dbReference>
<feature type="region of interest" description="Disordered" evidence="1">
    <location>
        <begin position="149"/>
        <end position="202"/>
    </location>
</feature>
<feature type="compositionally biased region" description="Basic and acidic residues" evidence="1">
    <location>
        <begin position="169"/>
        <end position="198"/>
    </location>
</feature>
<dbReference type="AlphaFoldDB" id="A0A8A1MIS9"/>
<dbReference type="GO" id="GO:0070475">
    <property type="term" value="P:rRNA base methylation"/>
    <property type="evidence" value="ECO:0007669"/>
    <property type="project" value="InterPro"/>
</dbReference>
<feature type="region of interest" description="Disordered" evidence="1">
    <location>
        <begin position="1"/>
        <end position="82"/>
    </location>
</feature>
<name>A0A8A1MIS9_AJECA</name>
<feature type="domain" description="25S rRNA (uridine-N(3))-methyltransferase BMT5-like" evidence="2">
    <location>
        <begin position="183"/>
        <end position="408"/>
    </location>
</feature>
<evidence type="ECO:0000259" key="2">
    <source>
        <dbReference type="Pfam" id="PF10354"/>
    </source>
</evidence>
<dbReference type="OrthoDB" id="273345at2759"/>
<dbReference type="GO" id="GO:0070042">
    <property type="term" value="F:rRNA (uridine-N3-)-methyltransferase activity"/>
    <property type="evidence" value="ECO:0007669"/>
    <property type="project" value="InterPro"/>
</dbReference>
<dbReference type="Pfam" id="PF10354">
    <property type="entry name" value="BMT5-like"/>
    <property type="match status" value="2"/>
</dbReference>
<feature type="compositionally biased region" description="Polar residues" evidence="1">
    <location>
        <begin position="338"/>
        <end position="358"/>
    </location>
</feature>
<evidence type="ECO:0000313" key="3">
    <source>
        <dbReference type="EMBL" id="QSS65981.1"/>
    </source>
</evidence>
<sequence>MGKSKKPRIANFHHHDRPKSRSSSIAITPGAGAGAGGPRKMKSFSRVSTSTAVSKGGQGGGSAEGEAYRETKHANAQRRAPTIPFQKQDRILLVGEDFSFALSLATHHDCKNLLATSYDSEQALYEKYPQAKLHIEKLYACGSEISSSQSRSLKRKNDENEDFEDGGSDSEKGKELETREEDQNLKNEHIEKPSETQHARNHVPKVLFSIDARKLGFGPAGGGKTVRNGFPRSTTFSSCKSRRHHPRKDIVGSLQQQNYQQHTGRGGPWDIICFNFPHVGGLSTDVNRQVRANQELVVAFFKACVPLLSEPVVLPTTSQGRRDESGDEDSEWPDSHSDFGSSSGTDNNTGTGEKSSFRTTPGQILVSLFEGEPYTLWNIRDLARHAGLRVVTSFRFPWASYPGYSHARTIGEIEKRNGSTGRGGWRGEDREARMYVFEKGTGGVGECGGAEAKKRKKGGKGRGGANTD</sequence>
<feature type="compositionally biased region" description="Polar residues" evidence="1">
    <location>
        <begin position="253"/>
        <end position="262"/>
    </location>
</feature>
<gene>
    <name evidence="3" type="ORF">I7I51_06832</name>
</gene>
<feature type="non-terminal residue" evidence="3">
    <location>
        <position position="468"/>
    </location>
</feature>
<proteinExistence type="predicted"/>
<feature type="compositionally biased region" description="Acidic residues" evidence="1">
    <location>
        <begin position="159"/>
        <end position="168"/>
    </location>
</feature>
<dbReference type="PANTHER" id="PTHR11538">
    <property type="entry name" value="PHENYLALANYL-TRNA SYNTHETASE"/>
    <property type="match status" value="1"/>
</dbReference>
<feature type="region of interest" description="Disordered" evidence="1">
    <location>
        <begin position="220"/>
        <end position="262"/>
    </location>
</feature>
<dbReference type="VEuPathDB" id="FungiDB:I7I51_06832"/>
<dbReference type="Proteomes" id="UP000663671">
    <property type="component" value="Chromosome 3"/>
</dbReference>
<dbReference type="EMBL" id="CP069115">
    <property type="protein sequence ID" value="QSS65981.1"/>
    <property type="molecule type" value="Genomic_DNA"/>
</dbReference>
<feature type="compositionally biased region" description="Basic residues" evidence="1">
    <location>
        <begin position="1"/>
        <end position="20"/>
    </location>
</feature>
<accession>A0A8A1MIS9</accession>
<feature type="region of interest" description="Disordered" evidence="1">
    <location>
        <begin position="316"/>
        <end position="358"/>
    </location>
</feature>
<feature type="region of interest" description="Disordered" evidence="1">
    <location>
        <begin position="444"/>
        <end position="468"/>
    </location>
</feature>
<dbReference type="InterPro" id="IPR019446">
    <property type="entry name" value="BMT5-like"/>
</dbReference>
<evidence type="ECO:0000313" key="4">
    <source>
        <dbReference type="Proteomes" id="UP000663671"/>
    </source>
</evidence>